<dbReference type="Gene3D" id="1.10.10.10">
    <property type="entry name" value="Winged helix-like DNA-binding domain superfamily/Winged helix DNA-binding domain"/>
    <property type="match status" value="1"/>
</dbReference>
<accession>A0A0X3VF76</accession>
<comment type="caution">
    <text evidence="4">The sequence shown here is derived from an EMBL/GenBank/DDBJ whole genome shotgun (WGS) entry which is preliminary data.</text>
</comment>
<sequence length="346" mass="36988">MGARVFDLPPRAAEVAAEVTMLANLPAGPGERAEAILDALRQVIPFQAARIALLDPELRQHDLLSCRGYNDRIRAYMTTQEHHAEIESLGLHRTAPLRVQDLPVPAEEIRSWMELFQPAGFREGIGIGLVVADGRRVGLLGFNTDNPAYASPAACNLVQLLAPTIAHAVDPLRSPALLARIVRGMTAATVLTTSGRTLPLPGLPTHPLLEATSAVLLAATTHLGGTPDYAVFLVPYDRWPAEAGHVRITVFGCNGRPRHLRAVVAVGAPGDLCGLTGTELEIMGALVEGWTAASIAASRNIPVEIVEGDLERVRIKLAAPDRITASLRAVREGLYVPTEMAVITRA</sequence>
<dbReference type="InterPro" id="IPR000792">
    <property type="entry name" value="Tscrpt_reg_LuxR_C"/>
</dbReference>
<keyword evidence="1" id="KW-0805">Transcription regulation</keyword>
<dbReference type="InterPro" id="IPR016032">
    <property type="entry name" value="Sig_transdc_resp-reg_C-effctor"/>
</dbReference>
<gene>
    <name evidence="4" type="ORF">ADL15_02655</name>
</gene>
<evidence type="ECO:0000313" key="4">
    <source>
        <dbReference type="EMBL" id="KUL41996.1"/>
    </source>
</evidence>
<dbReference type="SUPFAM" id="SSF55781">
    <property type="entry name" value="GAF domain-like"/>
    <property type="match status" value="1"/>
</dbReference>
<evidence type="ECO:0000313" key="5">
    <source>
        <dbReference type="Proteomes" id="UP000053244"/>
    </source>
</evidence>
<dbReference type="SUPFAM" id="SSF46894">
    <property type="entry name" value="C-terminal effector domain of the bipartite response regulators"/>
    <property type="match status" value="1"/>
</dbReference>
<dbReference type="Proteomes" id="UP000053244">
    <property type="component" value="Unassembled WGS sequence"/>
</dbReference>
<evidence type="ECO:0000259" key="3">
    <source>
        <dbReference type="SMART" id="SM00421"/>
    </source>
</evidence>
<dbReference type="GO" id="GO:0003677">
    <property type="term" value="F:DNA binding"/>
    <property type="evidence" value="ECO:0007669"/>
    <property type="project" value="InterPro"/>
</dbReference>
<proteinExistence type="predicted"/>
<keyword evidence="5" id="KW-1185">Reference proteome</keyword>
<feature type="domain" description="HTH luxR-type" evidence="3">
    <location>
        <begin position="272"/>
        <end position="329"/>
    </location>
</feature>
<dbReference type="SMART" id="SM00421">
    <property type="entry name" value="HTH_LUXR"/>
    <property type="match status" value="1"/>
</dbReference>
<dbReference type="InterPro" id="IPR029016">
    <property type="entry name" value="GAF-like_dom_sf"/>
</dbReference>
<dbReference type="GO" id="GO:0006355">
    <property type="term" value="P:regulation of DNA-templated transcription"/>
    <property type="evidence" value="ECO:0007669"/>
    <property type="project" value="InterPro"/>
</dbReference>
<keyword evidence="2" id="KW-0804">Transcription</keyword>
<protein>
    <recommendedName>
        <fullName evidence="3">HTH luxR-type domain-containing protein</fullName>
    </recommendedName>
</protein>
<name>A0A0X3VF76_9ACTN</name>
<organism evidence="4 5">
    <name type="scientific">Actinoplanes awajinensis subsp. mycoplanecinus</name>
    <dbReference type="NCBI Taxonomy" id="135947"/>
    <lineage>
        <taxon>Bacteria</taxon>
        <taxon>Bacillati</taxon>
        <taxon>Actinomycetota</taxon>
        <taxon>Actinomycetes</taxon>
        <taxon>Micromonosporales</taxon>
        <taxon>Micromonosporaceae</taxon>
        <taxon>Actinoplanes</taxon>
    </lineage>
</organism>
<dbReference type="EMBL" id="LLZH01000007">
    <property type="protein sequence ID" value="KUL41996.1"/>
    <property type="molecule type" value="Genomic_DNA"/>
</dbReference>
<dbReference type="InterPro" id="IPR036388">
    <property type="entry name" value="WH-like_DNA-bd_sf"/>
</dbReference>
<evidence type="ECO:0000256" key="2">
    <source>
        <dbReference type="ARBA" id="ARBA00023163"/>
    </source>
</evidence>
<reference evidence="4 5" key="1">
    <citation type="submission" date="2015-10" db="EMBL/GenBank/DDBJ databases">
        <authorList>
            <person name="Gilbert D.G."/>
        </authorList>
    </citation>
    <scope>NUCLEOTIDE SEQUENCE [LARGE SCALE GENOMIC DNA]</scope>
    <source>
        <strain evidence="4 5">NRRL B-16712</strain>
    </source>
</reference>
<dbReference type="AlphaFoldDB" id="A0A0X3VF76"/>
<dbReference type="Gene3D" id="3.30.450.40">
    <property type="match status" value="1"/>
</dbReference>
<evidence type="ECO:0000256" key="1">
    <source>
        <dbReference type="ARBA" id="ARBA00023015"/>
    </source>
</evidence>